<proteinExistence type="predicted"/>
<protein>
    <submittedName>
        <fullName evidence="1">Uncharacterized protein</fullName>
    </submittedName>
</protein>
<evidence type="ECO:0000313" key="2">
    <source>
        <dbReference type="Proteomes" id="UP000183507"/>
    </source>
</evidence>
<sequence length="209" mass="24900">MGKDWMKRAKKNLFEKSEEKEDFPKARKEWQYKGLEDNEYCEAECELCSHEEIRYEYIIKNKLNNNIMVVGSKCIQKFTDDFKTDFYDTEGNLVNEKRLTKDKKEYLKEILHKALDKRLVNSNSEFYKNIAKTIKKDGKLTPNQLKCLHNFYPTLDDMGQRAFKSIVKVRLRKEKEQEQLNNLSSIDLEFVAQFMTSSQRKTHGIPDFK</sequence>
<accession>A0A1G7AYT5</accession>
<name>A0A1G7AYT5_9BACI</name>
<dbReference type="Proteomes" id="UP000183507">
    <property type="component" value="Unassembled WGS sequence"/>
</dbReference>
<organism evidence="1 2">
    <name type="scientific">Bacillus wiedmannii</name>
    <dbReference type="NCBI Taxonomy" id="1890302"/>
    <lineage>
        <taxon>Bacteria</taxon>
        <taxon>Bacillati</taxon>
        <taxon>Bacillota</taxon>
        <taxon>Bacilli</taxon>
        <taxon>Bacillales</taxon>
        <taxon>Bacillaceae</taxon>
        <taxon>Bacillus</taxon>
        <taxon>Bacillus cereus group</taxon>
    </lineage>
</organism>
<dbReference type="AlphaFoldDB" id="A0A1G7AYT5"/>
<dbReference type="EMBL" id="FMZR01000016">
    <property type="protein sequence ID" value="SDE19820.1"/>
    <property type="molecule type" value="Genomic_DNA"/>
</dbReference>
<evidence type="ECO:0000313" key="1">
    <source>
        <dbReference type="EMBL" id="SDE19820.1"/>
    </source>
</evidence>
<reference evidence="2" key="1">
    <citation type="submission" date="2016-10" db="EMBL/GenBank/DDBJ databases">
        <authorList>
            <person name="Varghese N."/>
        </authorList>
    </citation>
    <scope>NUCLEOTIDE SEQUENCE [LARGE SCALE GENOMIC DNA]</scope>
    <source>
        <strain evidence="2">KPR-7A</strain>
    </source>
</reference>
<gene>
    <name evidence="1" type="ORF">SAMN04487767_11663</name>
</gene>